<sequence>MARIELRTLEAADIAPIQNWPSYPPEFEDLDYALRVGGWLDEYRNKPATWIYIAEQAREMLAFSILSKTDEADAEFRIALRADRTGQGLGGMITRMTLEKGFVVIGLSRIHLIVRKNNPRAIRLYKHLGFDENGECLKTINGKRVNFLTMDISRESYMAHT</sequence>
<comment type="caution">
    <text evidence="2">The sequence shown here is derived from an EMBL/GenBank/DDBJ whole genome shotgun (WGS) entry which is preliminary data.</text>
</comment>
<dbReference type="PANTHER" id="PTHR43415">
    <property type="entry name" value="SPERMIDINE N(1)-ACETYLTRANSFERASE"/>
    <property type="match status" value="1"/>
</dbReference>
<dbReference type="EMBL" id="AUZX01014071">
    <property type="protein sequence ID" value="EQD33372.1"/>
    <property type="molecule type" value="Genomic_DNA"/>
</dbReference>
<protein>
    <submittedName>
        <fullName evidence="2">GCN5-related N-acetyltransferase</fullName>
    </submittedName>
</protein>
<name>T0YN80_9ZZZZ</name>
<dbReference type="Gene3D" id="3.40.630.30">
    <property type="match status" value="1"/>
</dbReference>
<accession>T0YN80</accession>
<proteinExistence type="predicted"/>
<dbReference type="Pfam" id="PF00583">
    <property type="entry name" value="Acetyltransf_1"/>
    <property type="match status" value="1"/>
</dbReference>
<reference evidence="2" key="2">
    <citation type="journal article" date="2014" name="ISME J.">
        <title>Microbial stratification in low pH oxic and suboxic macroscopic growths along an acid mine drainage.</title>
        <authorList>
            <person name="Mendez-Garcia C."/>
            <person name="Mesa V."/>
            <person name="Sprenger R.R."/>
            <person name="Richter M."/>
            <person name="Diez M.S."/>
            <person name="Solano J."/>
            <person name="Bargiela R."/>
            <person name="Golyshina O.V."/>
            <person name="Manteca A."/>
            <person name="Ramos J.L."/>
            <person name="Gallego J.R."/>
            <person name="Llorente I."/>
            <person name="Martins Dos Santos V.A."/>
            <person name="Jensen O.N."/>
            <person name="Pelaez A.I."/>
            <person name="Sanchez J."/>
            <person name="Ferrer M."/>
        </authorList>
    </citation>
    <scope>NUCLEOTIDE SEQUENCE</scope>
</reference>
<dbReference type="PROSITE" id="PS51186">
    <property type="entry name" value="GNAT"/>
    <property type="match status" value="1"/>
</dbReference>
<organism evidence="2">
    <name type="scientific">mine drainage metagenome</name>
    <dbReference type="NCBI Taxonomy" id="410659"/>
    <lineage>
        <taxon>unclassified sequences</taxon>
        <taxon>metagenomes</taxon>
        <taxon>ecological metagenomes</taxon>
    </lineage>
</organism>
<reference evidence="2" key="1">
    <citation type="submission" date="2013-08" db="EMBL/GenBank/DDBJ databases">
        <authorList>
            <person name="Mendez C."/>
            <person name="Richter M."/>
            <person name="Ferrer M."/>
            <person name="Sanchez J."/>
        </authorList>
    </citation>
    <scope>NUCLEOTIDE SEQUENCE</scope>
</reference>
<dbReference type="GO" id="GO:0016747">
    <property type="term" value="F:acyltransferase activity, transferring groups other than amino-acyl groups"/>
    <property type="evidence" value="ECO:0007669"/>
    <property type="project" value="InterPro"/>
</dbReference>
<gene>
    <name evidence="2" type="ORF">B1A_19074</name>
</gene>
<evidence type="ECO:0000313" key="2">
    <source>
        <dbReference type="EMBL" id="EQD33372.1"/>
    </source>
</evidence>
<dbReference type="SUPFAM" id="SSF55729">
    <property type="entry name" value="Acyl-CoA N-acyltransferases (Nat)"/>
    <property type="match status" value="1"/>
</dbReference>
<keyword evidence="2" id="KW-0808">Transferase</keyword>
<dbReference type="AlphaFoldDB" id="T0YN80"/>
<dbReference type="InterPro" id="IPR016181">
    <property type="entry name" value="Acyl_CoA_acyltransferase"/>
</dbReference>
<feature type="domain" description="N-acetyltransferase" evidence="1">
    <location>
        <begin position="4"/>
        <end position="155"/>
    </location>
</feature>
<dbReference type="PANTHER" id="PTHR43415:SF3">
    <property type="entry name" value="GNAT-FAMILY ACETYLTRANSFERASE"/>
    <property type="match status" value="1"/>
</dbReference>
<dbReference type="InterPro" id="IPR000182">
    <property type="entry name" value="GNAT_dom"/>
</dbReference>
<evidence type="ECO:0000259" key="1">
    <source>
        <dbReference type="PROSITE" id="PS51186"/>
    </source>
</evidence>